<sequence length="213" mass="24021">MNYSNVPHTTNLSCGLLEGNASYLNQTTGLNAPALHHSTCTEPIEQLSMEKAVKSDDKLQGLFMQCTFLTEHLKTGCSQVTKDSVEQEAVEEEADQGMEDAPVNSHGETQENNDRQNLSKCTQLYKTLLQKESKQKAELEKWRNLSERDTSQGNFDKELGMECLKLSGEETGQLEFKHLALLGIWTGYKGTEMERQQCLLCLCKDRLPEAIHY</sequence>
<reference evidence="3" key="1">
    <citation type="journal article" date="2017" name="Nat. Ecol. Evol.">
        <title>Genome expansion and lineage-specific genetic innovations in the forest pathogenic fungi Armillaria.</title>
        <authorList>
            <person name="Sipos G."/>
            <person name="Prasanna A.N."/>
            <person name="Walter M.C."/>
            <person name="O'Connor E."/>
            <person name="Balint B."/>
            <person name="Krizsan K."/>
            <person name="Kiss B."/>
            <person name="Hess J."/>
            <person name="Varga T."/>
            <person name="Slot J."/>
            <person name="Riley R."/>
            <person name="Boka B."/>
            <person name="Rigling D."/>
            <person name="Barry K."/>
            <person name="Lee J."/>
            <person name="Mihaltcheva S."/>
            <person name="LaButti K."/>
            <person name="Lipzen A."/>
            <person name="Waldron R."/>
            <person name="Moloney N.M."/>
            <person name="Sperisen C."/>
            <person name="Kredics L."/>
            <person name="Vagvoelgyi C."/>
            <person name="Patrignani A."/>
            <person name="Fitzpatrick D."/>
            <person name="Nagy I."/>
            <person name="Doyle S."/>
            <person name="Anderson J.B."/>
            <person name="Grigoriev I.V."/>
            <person name="Gueldener U."/>
            <person name="Muensterkoetter M."/>
            <person name="Nagy L.G."/>
        </authorList>
    </citation>
    <scope>NUCLEOTIDE SEQUENCE [LARGE SCALE GENOMIC DNA]</scope>
    <source>
        <strain evidence="3">Ar21-2</strain>
    </source>
</reference>
<accession>A0A2H3E8B9</accession>
<gene>
    <name evidence="2" type="ORF">ARMGADRAFT_1026058</name>
</gene>
<dbReference type="Proteomes" id="UP000217790">
    <property type="component" value="Unassembled WGS sequence"/>
</dbReference>
<keyword evidence="3" id="KW-1185">Reference proteome</keyword>
<dbReference type="InParanoid" id="A0A2H3E8B9"/>
<feature type="compositionally biased region" description="Acidic residues" evidence="1">
    <location>
        <begin position="86"/>
        <end position="98"/>
    </location>
</feature>
<dbReference type="AlphaFoldDB" id="A0A2H3E8B9"/>
<evidence type="ECO:0000313" key="3">
    <source>
        <dbReference type="Proteomes" id="UP000217790"/>
    </source>
</evidence>
<dbReference type="OrthoDB" id="10622646at2759"/>
<proteinExistence type="predicted"/>
<organism evidence="2 3">
    <name type="scientific">Armillaria gallica</name>
    <name type="common">Bulbous honey fungus</name>
    <name type="synonym">Armillaria bulbosa</name>
    <dbReference type="NCBI Taxonomy" id="47427"/>
    <lineage>
        <taxon>Eukaryota</taxon>
        <taxon>Fungi</taxon>
        <taxon>Dikarya</taxon>
        <taxon>Basidiomycota</taxon>
        <taxon>Agaricomycotina</taxon>
        <taxon>Agaricomycetes</taxon>
        <taxon>Agaricomycetidae</taxon>
        <taxon>Agaricales</taxon>
        <taxon>Marasmiineae</taxon>
        <taxon>Physalacriaceae</taxon>
        <taxon>Armillaria</taxon>
    </lineage>
</organism>
<name>A0A2H3E8B9_ARMGA</name>
<evidence type="ECO:0000313" key="2">
    <source>
        <dbReference type="EMBL" id="PBK99962.1"/>
    </source>
</evidence>
<feature type="region of interest" description="Disordered" evidence="1">
    <location>
        <begin position="84"/>
        <end position="116"/>
    </location>
</feature>
<dbReference type="EMBL" id="KZ293647">
    <property type="protein sequence ID" value="PBK99962.1"/>
    <property type="molecule type" value="Genomic_DNA"/>
</dbReference>
<evidence type="ECO:0000256" key="1">
    <source>
        <dbReference type="SAM" id="MobiDB-lite"/>
    </source>
</evidence>
<protein>
    <submittedName>
        <fullName evidence="2">Uncharacterized protein</fullName>
    </submittedName>
</protein>